<organism evidence="2">
    <name type="scientific">Tanacetum cinerariifolium</name>
    <name type="common">Dalmatian daisy</name>
    <name type="synonym">Chrysanthemum cinerariifolium</name>
    <dbReference type="NCBI Taxonomy" id="118510"/>
    <lineage>
        <taxon>Eukaryota</taxon>
        <taxon>Viridiplantae</taxon>
        <taxon>Streptophyta</taxon>
        <taxon>Embryophyta</taxon>
        <taxon>Tracheophyta</taxon>
        <taxon>Spermatophyta</taxon>
        <taxon>Magnoliopsida</taxon>
        <taxon>eudicotyledons</taxon>
        <taxon>Gunneridae</taxon>
        <taxon>Pentapetalae</taxon>
        <taxon>asterids</taxon>
        <taxon>campanulids</taxon>
        <taxon>Asterales</taxon>
        <taxon>Asteraceae</taxon>
        <taxon>Asteroideae</taxon>
        <taxon>Anthemideae</taxon>
        <taxon>Anthemidinae</taxon>
        <taxon>Tanacetum</taxon>
    </lineage>
</organism>
<evidence type="ECO:0000313" key="2">
    <source>
        <dbReference type="EMBL" id="GFC78207.1"/>
    </source>
</evidence>
<feature type="region of interest" description="Disordered" evidence="1">
    <location>
        <begin position="91"/>
        <end position="133"/>
    </location>
</feature>
<accession>A0A699QZS9</accession>
<sequence length="133" mass="15079">AVEIYDLADALHSYKQTPGKSVSTHVLEMKGYMDQLHALGKSYDNDMAINLINRPLNKDFGDFVRNFNMHCVGKKVTELHALIIDYEKGLKDKSPTPQVLTIQKGRENKPKPHANKKDKSKGKTDKNKKVVPY</sequence>
<evidence type="ECO:0000256" key="1">
    <source>
        <dbReference type="SAM" id="MobiDB-lite"/>
    </source>
</evidence>
<feature type="non-terminal residue" evidence="2">
    <location>
        <position position="1"/>
    </location>
</feature>
<name>A0A699QZS9_TANCI</name>
<gene>
    <name evidence="2" type="ORF">Tci_850177</name>
</gene>
<dbReference type="EMBL" id="BKCJ011064526">
    <property type="protein sequence ID" value="GFC78207.1"/>
    <property type="molecule type" value="Genomic_DNA"/>
</dbReference>
<protein>
    <recommendedName>
        <fullName evidence="3">Zinc finger, CCHC-type</fullName>
    </recommendedName>
</protein>
<feature type="compositionally biased region" description="Basic and acidic residues" evidence="1">
    <location>
        <begin position="104"/>
        <end position="133"/>
    </location>
</feature>
<reference evidence="2" key="1">
    <citation type="journal article" date="2019" name="Sci. Rep.">
        <title>Draft genome of Tanacetum cinerariifolium, the natural source of mosquito coil.</title>
        <authorList>
            <person name="Yamashiro T."/>
            <person name="Shiraishi A."/>
            <person name="Satake H."/>
            <person name="Nakayama K."/>
        </authorList>
    </citation>
    <scope>NUCLEOTIDE SEQUENCE</scope>
</reference>
<dbReference type="AlphaFoldDB" id="A0A699QZS9"/>
<evidence type="ECO:0008006" key="3">
    <source>
        <dbReference type="Google" id="ProtNLM"/>
    </source>
</evidence>
<proteinExistence type="predicted"/>
<comment type="caution">
    <text evidence="2">The sequence shown here is derived from an EMBL/GenBank/DDBJ whole genome shotgun (WGS) entry which is preliminary data.</text>
</comment>